<dbReference type="FunFam" id="2.170.300.10:FF:000001">
    <property type="entry name" value="Laminin subunit beta-1"/>
    <property type="match status" value="1"/>
</dbReference>
<comment type="caution">
    <text evidence="19">The sequence shown here is derived from an EMBL/GenBank/DDBJ whole genome shotgun (WGS) entry which is preliminary data.</text>
</comment>
<dbReference type="SMART" id="SM00180">
    <property type="entry name" value="EGF_Lam"/>
    <property type="match status" value="12"/>
</dbReference>
<dbReference type="Pfam" id="PF00055">
    <property type="entry name" value="Laminin_N"/>
    <property type="match status" value="1"/>
</dbReference>
<evidence type="ECO:0000256" key="2">
    <source>
        <dbReference type="ARBA" id="ARBA00022525"/>
    </source>
</evidence>
<evidence type="ECO:0000256" key="14">
    <source>
        <dbReference type="SAM" id="MobiDB-lite"/>
    </source>
</evidence>
<keyword evidence="2" id="KW-0964">Secreted</keyword>
<feature type="region of interest" description="Disordered" evidence="14">
    <location>
        <begin position="1666"/>
        <end position="1687"/>
    </location>
</feature>
<dbReference type="GO" id="GO:0009888">
    <property type="term" value="P:tissue development"/>
    <property type="evidence" value="ECO:0007669"/>
    <property type="project" value="TreeGrafter"/>
</dbReference>
<protein>
    <submittedName>
        <fullName evidence="19">Laminin subunit beta-1</fullName>
    </submittedName>
</protein>
<dbReference type="FunFam" id="2.10.25.10:FF:000011">
    <property type="entry name" value="Cadherin EGF LAG seven-pass G-type receptor"/>
    <property type="match status" value="1"/>
</dbReference>
<keyword evidence="7" id="KW-0130">Cell adhesion</keyword>
<reference evidence="19 20" key="1">
    <citation type="submission" date="2019-07" db="EMBL/GenBank/DDBJ databases">
        <title>Draft genome assembly of a fouling barnacle, Amphibalanus amphitrite (Darwin, 1854): The first reference genome for Thecostraca.</title>
        <authorList>
            <person name="Kim W."/>
        </authorList>
    </citation>
    <scope>NUCLEOTIDE SEQUENCE [LARGE SCALE GENOMIC DNA]</scope>
    <source>
        <strain evidence="19">SNU_AA5</strain>
        <tissue evidence="19">Soma without cirri and trophi</tissue>
    </source>
</reference>
<evidence type="ECO:0000313" key="20">
    <source>
        <dbReference type="Proteomes" id="UP000440578"/>
    </source>
</evidence>
<feature type="compositionally biased region" description="Basic and acidic residues" evidence="14">
    <location>
        <begin position="172"/>
        <end position="184"/>
    </location>
</feature>
<evidence type="ECO:0000256" key="5">
    <source>
        <dbReference type="ARBA" id="ARBA00022737"/>
    </source>
</evidence>
<dbReference type="FunFam" id="2.10.25.10:FF:000065">
    <property type="entry name" value="Laminin subunit beta 1"/>
    <property type="match status" value="1"/>
</dbReference>
<feature type="domain" description="Laminin EGF-like" evidence="16">
    <location>
        <begin position="1186"/>
        <end position="1235"/>
    </location>
</feature>
<comment type="caution">
    <text evidence="12">Lacks conserved residue(s) required for the propagation of feature annotation.</text>
</comment>
<dbReference type="GO" id="GO:0005604">
    <property type="term" value="C:basement membrane"/>
    <property type="evidence" value="ECO:0007669"/>
    <property type="project" value="UniProtKB-SubCell"/>
</dbReference>
<dbReference type="SMART" id="SM00136">
    <property type="entry name" value="LamNT"/>
    <property type="match status" value="1"/>
</dbReference>
<dbReference type="Proteomes" id="UP000440578">
    <property type="component" value="Unassembled WGS sequence"/>
</dbReference>
<dbReference type="SUPFAM" id="SSF57196">
    <property type="entry name" value="EGF/Laminin"/>
    <property type="match status" value="11"/>
</dbReference>
<dbReference type="PRINTS" id="PR00011">
    <property type="entry name" value="EGFLAMININ"/>
</dbReference>
<evidence type="ECO:0000259" key="17">
    <source>
        <dbReference type="PROSITE" id="PS51116"/>
    </source>
</evidence>
<dbReference type="CDD" id="cd00055">
    <property type="entry name" value="EGF_Lam"/>
    <property type="match status" value="12"/>
</dbReference>
<sequence>MARWVRIAVVAVVLVLLVQANAIRPSVRPFVCVGSAVNTNPNINCSTFSYLRDLGGGGPAQLPDSYFEEGGAGAGSATTEQRRYSWRSTQSLGGAGAAGGGGLVTAAGGRTAPPAGGASPVRQYSSSYYWTTRLGGAAGGGAAGQGGYGGETAGTTVRRTSVSRHRTQGGRTYDRTYGRGRVDTSRGGTVVTRFPGRTVYRNATGTYVNYTRTLPGRPHHQLRLVPGGTRVLYRNTTTVRQFPGSSVTGSNVRQTTLTETTSSGASSGGGGSLTGQTTVVGFVLGVCKSRRRGGGGRGRWTGRRGGGSVTQVTNVTRVVTSWTGGSGGSRTNVTRVVKEERISREELQRAYRAKNRLERFGEAAAQQTCERGSCLPASGNLLVGREERLQASSTCGDRRRERYCIVSHLEERKKCFWCDSRPQTEKKLLLNHQIKHAVGATKIGPKGYRRLTWWQAENGMEKVQIQLDLEAEFHFTHLIMRFKTFRPKAMVIERSYDFGETWHVYRYFADRCAEEFPDVYQGSPRTMSEVVCQERYSRVEPSSRGEVIFRALPPRLTPANPYSDEVQNLLKITNLRINFTRLHTLGDDLLDHRNEIKEKYYYAIYEMVVAGRCSCYGHAPRCLPLPGVDPVPEMVHGRCECIHNTQGLNCERCLDFHHDLPWKPAVGKETNACKRCNCHNHSDRCHFDPARFNQTGFVSGGVCDDCRDNTEGYNCEQCKTGFYQVPGLDLRDPNICRECECDPRGSLYDGICESKATDTLPAGHCHCKEKVGGARCDRCQPGYWNFTAENPAGCQECTCDPLGSLPDIGCDELTGHCRCKRHVVGRNCDQCPEQYWGLSDHPDGCKPCSCDPGGAYDNTCDVITGQCRCRPNLAGRTCSEPQENFYGGLLDYLVYEAETARTDERSQTMVREPYRDGRRTSWTGPGFTRVFQNSFIEFDIDNIERSMDYDLVVRYEPQSAAAWDNVRMTLIRDPEDPIDPAGQCGAMKPGADQQRLILLSDRRHVTGFPPICLEKGKRYKVRLEFEPFADADPSRNIGTLIDSIALIPRVAQLPMFSGSAAASLQKQEFDHYRCDEYFYQAYGREDMPEACRKHMASIGYYVFEGAKDKVSAVKPNVVGRRCDQCAPGTYGFGPEGCTACDCNAVGSLDNFCDRTTGQCKCRPNTYGRSCDECQPGFWNYPDCQRCDCNGHAPTCEPRTGICIDCADNTAGHHCQVCQDTYYGDPRLGVDIPCRPCPCPDTVESGHSFADRCYLDPTTESVLCECREGHAGTQCDVCADNYFGNPEEPGGSCQQCDCSNNVDPSRPGNCDPSTGECLQCLFNTAGFACERCADGYYWRRRGEDLPACRHLPSLCEWKCVCNILGTDATAGPCDPGTGQCHCLANVMGHQCDRCIPNHWKIAIGDGCEPCACDPVGSSDDQCNEVRADDRTAGTTDSACVAPGSAAAGATSARTTTGATRASNASRAECNPYGSAEMQCDRETGRCPCKEGMGGDKCDQCARGFKGRAPYCDACGECFDNWDRILTELRDRTEYLRDEASKIQKGGASGAYQREFREMQEWLDGVREMLGNATVSDDQVDRLQANIDQVRSNLTESERMLAEIGDEVDDVTQRVLLAELKVPGLRGRADSLRAAALALEQNVTLLREADVDGALSLTRDAQRRSEAAEFSVTENERQLAESERQRRRTENLLSRAGQQFNQSQDSNQQLIDSVNQKLSEFERDIPGINSQVCGGEGGDPCDSLCGGAGCGKCGGLACEGAKTVADSAFTVAEKAATTLTEREREVDELLRGVTMAKRAADEANSLAQMAFTGAELNHNRTETTKQRVSELLVQIDEFLSEGGASPQAIRDLARETQEMSISLRPEKITELARQINETIASLTNIQGILDDTAEDLATANALKRRADDAKAQAEQILQTAQSVMTALERAASAQDAARAAMGSAETSIEQAEADLTSIASETGEAQRQANESLVTVSQLRDRQQALSRQFSKNELDVGRAVKEVCHRNGGGGARGEEGGNGAELGRPTPASWQTRAQGKVAELEKNYEEAIALLRQKEQDSGSARERAQRLLERASSLSLRANGQVEELREMNSEFMVYETRLRDLSDEVMALNQEMEQYLNTITTRAEYYRTCQS</sequence>
<evidence type="ECO:0000256" key="6">
    <source>
        <dbReference type="ARBA" id="ARBA00022869"/>
    </source>
</evidence>
<feature type="disulfide bond" evidence="12">
    <location>
        <begin position="767"/>
        <end position="776"/>
    </location>
</feature>
<comment type="subcellular location">
    <subcellularLocation>
        <location evidence="1">Secreted</location>
        <location evidence="1">Extracellular space</location>
        <location evidence="1">Extracellular matrix</location>
        <location evidence="1">Basement membrane</location>
    </subcellularLocation>
</comment>
<evidence type="ECO:0000256" key="7">
    <source>
        <dbReference type="ARBA" id="ARBA00022889"/>
    </source>
</evidence>
<dbReference type="FunFam" id="2.10.25.10:FF:000084">
    <property type="entry name" value="Laminin subunit alpha 3"/>
    <property type="match status" value="1"/>
</dbReference>
<dbReference type="InterPro" id="IPR056863">
    <property type="entry name" value="LMN_ATRN_NET-like_EGF"/>
</dbReference>
<dbReference type="Pfam" id="PF00053">
    <property type="entry name" value="EGF_laminin"/>
    <property type="match status" value="11"/>
</dbReference>
<feature type="domain" description="Laminin N-terminal" evidence="18">
    <location>
        <begin position="370"/>
        <end position="612"/>
    </location>
</feature>
<feature type="disulfide bond" evidence="12">
    <location>
        <begin position="641"/>
        <end position="650"/>
    </location>
</feature>
<dbReference type="FunFam" id="2.60.120.260:FF:000010">
    <property type="entry name" value="Laminin subunit beta 1"/>
    <property type="match status" value="1"/>
</dbReference>
<feature type="coiled-coil region" evidence="13">
    <location>
        <begin position="1578"/>
        <end position="1605"/>
    </location>
</feature>
<evidence type="ECO:0000256" key="13">
    <source>
        <dbReference type="SAM" id="Coils"/>
    </source>
</evidence>
<dbReference type="SUPFAM" id="SSF58104">
    <property type="entry name" value="Methyl-accepting chemotaxis protein (MCP) signaling domain"/>
    <property type="match status" value="1"/>
</dbReference>
<dbReference type="PANTHER" id="PTHR10574">
    <property type="entry name" value="NETRIN/LAMININ-RELATED"/>
    <property type="match status" value="1"/>
</dbReference>
<keyword evidence="5" id="KW-0677">Repeat</keyword>
<dbReference type="Gene3D" id="2.10.25.10">
    <property type="entry name" value="Laminin"/>
    <property type="match status" value="10"/>
</dbReference>
<feature type="compositionally biased region" description="Basic and acidic residues" evidence="14">
    <location>
        <begin position="1672"/>
        <end position="1687"/>
    </location>
</feature>
<dbReference type="FunFam" id="2.10.25.10:FF:000135">
    <property type="entry name" value="Laminin subunit beta 4"/>
    <property type="match status" value="2"/>
</dbReference>
<feature type="domain" description="Laminin EGF-like" evidence="16">
    <location>
        <begin position="739"/>
        <end position="796"/>
    </location>
</feature>
<keyword evidence="20" id="KW-1185">Reference proteome</keyword>
<dbReference type="FunFam" id="2.10.25.10:FF:000138">
    <property type="entry name" value="Laminin subunit beta 1"/>
    <property type="match status" value="1"/>
</dbReference>
<dbReference type="Gene3D" id="2.60.120.260">
    <property type="entry name" value="Galactose-binding domain-like"/>
    <property type="match status" value="1"/>
</dbReference>
<dbReference type="FunFam" id="2.10.25.10:FF:000082">
    <property type="entry name" value="Laminin subunit alpha 1"/>
    <property type="match status" value="1"/>
</dbReference>
<feature type="chain" id="PRO_5036168183" evidence="15">
    <location>
        <begin position="23"/>
        <end position="2134"/>
    </location>
</feature>
<evidence type="ECO:0000256" key="11">
    <source>
        <dbReference type="ARBA" id="ARBA00023292"/>
    </source>
</evidence>
<evidence type="ECO:0000313" key="19">
    <source>
        <dbReference type="EMBL" id="KAF0299043.1"/>
    </source>
</evidence>
<accession>A0A6A4VZI0</accession>
<dbReference type="GO" id="GO:0009887">
    <property type="term" value="P:animal organ morphogenesis"/>
    <property type="evidence" value="ECO:0007669"/>
    <property type="project" value="TreeGrafter"/>
</dbReference>
<dbReference type="Gene3D" id="2.170.300.10">
    <property type="entry name" value="Tie2 ligand-binding domain superfamily"/>
    <property type="match status" value="1"/>
</dbReference>
<feature type="compositionally biased region" description="Gly residues" evidence="14">
    <location>
        <begin position="140"/>
        <end position="152"/>
    </location>
</feature>
<feature type="region of interest" description="Disordered" evidence="14">
    <location>
        <begin position="2004"/>
        <end position="2031"/>
    </location>
</feature>
<dbReference type="EMBL" id="VIIS01001398">
    <property type="protein sequence ID" value="KAF0299044.1"/>
    <property type="molecule type" value="Genomic_DNA"/>
</dbReference>
<feature type="domain" description="Laminin EGF-like" evidence="16">
    <location>
        <begin position="1358"/>
        <end position="1408"/>
    </location>
</feature>
<evidence type="ECO:0000259" key="18">
    <source>
        <dbReference type="PROSITE" id="PS51117"/>
    </source>
</evidence>
<feature type="coiled-coil region" evidence="13">
    <location>
        <begin position="2031"/>
        <end position="2121"/>
    </location>
</feature>
<evidence type="ECO:0000256" key="8">
    <source>
        <dbReference type="ARBA" id="ARBA00023054"/>
    </source>
</evidence>
<evidence type="ECO:0000256" key="15">
    <source>
        <dbReference type="SAM" id="SignalP"/>
    </source>
</evidence>
<organism evidence="19 20">
    <name type="scientific">Amphibalanus amphitrite</name>
    <name type="common">Striped barnacle</name>
    <name type="synonym">Balanus amphitrite</name>
    <dbReference type="NCBI Taxonomy" id="1232801"/>
    <lineage>
        <taxon>Eukaryota</taxon>
        <taxon>Metazoa</taxon>
        <taxon>Ecdysozoa</taxon>
        <taxon>Arthropoda</taxon>
        <taxon>Crustacea</taxon>
        <taxon>Multicrustacea</taxon>
        <taxon>Cirripedia</taxon>
        <taxon>Thoracica</taxon>
        <taxon>Thoracicalcarea</taxon>
        <taxon>Balanomorpha</taxon>
        <taxon>Balanoidea</taxon>
        <taxon>Balanidae</taxon>
        <taxon>Amphibalaninae</taxon>
        <taxon>Amphibalanus</taxon>
    </lineage>
</organism>
<dbReference type="PROSITE" id="PS50027">
    <property type="entry name" value="EGF_LAM_2"/>
    <property type="match status" value="7"/>
</dbReference>
<feature type="compositionally biased region" description="Gly residues" evidence="14">
    <location>
        <begin position="2006"/>
        <end position="2020"/>
    </location>
</feature>
<feature type="domain" description="Laminin EGF-like" evidence="16">
    <location>
        <begin position="1140"/>
        <end position="1185"/>
    </location>
</feature>
<feature type="domain" description="Laminin EGF-like" evidence="16">
    <location>
        <begin position="797"/>
        <end position="847"/>
    </location>
</feature>
<feature type="region of interest" description="Disordered" evidence="14">
    <location>
        <begin position="140"/>
        <end position="188"/>
    </location>
</feature>
<dbReference type="InterPro" id="IPR013015">
    <property type="entry name" value="Laminin_IV_B"/>
</dbReference>
<dbReference type="OrthoDB" id="5985440at2759"/>
<dbReference type="PROSITE" id="PS51116">
    <property type="entry name" value="LAMININ_IVB"/>
    <property type="match status" value="1"/>
</dbReference>
<evidence type="ECO:0000256" key="9">
    <source>
        <dbReference type="ARBA" id="ARBA00023157"/>
    </source>
</evidence>
<feature type="domain" description="Laminin EGF-like" evidence="16">
    <location>
        <begin position="1467"/>
        <end position="1512"/>
    </location>
</feature>
<feature type="disulfide bond" evidence="12">
    <location>
        <begin position="819"/>
        <end position="828"/>
    </location>
</feature>
<evidence type="ECO:0000256" key="1">
    <source>
        <dbReference type="ARBA" id="ARBA00004302"/>
    </source>
</evidence>
<feature type="domain" description="Laminin EGF-like" evidence="16">
    <location>
        <begin position="613"/>
        <end position="675"/>
    </location>
</feature>
<dbReference type="InterPro" id="IPR008211">
    <property type="entry name" value="Laminin_N"/>
</dbReference>
<dbReference type="Pfam" id="PF24973">
    <property type="entry name" value="EGF_LMN_ATRN"/>
    <property type="match status" value="1"/>
</dbReference>
<feature type="disulfide bond" evidence="12">
    <location>
        <begin position="1140"/>
        <end position="1152"/>
    </location>
</feature>
<feature type="disulfide bond" evidence="12">
    <location>
        <begin position="1468"/>
        <end position="1485"/>
    </location>
</feature>
<keyword evidence="9 12" id="KW-1015">Disulfide bond</keyword>
<keyword evidence="4 15" id="KW-0732">Signal</keyword>
<dbReference type="InterPro" id="IPR002049">
    <property type="entry name" value="LE_dom"/>
</dbReference>
<dbReference type="FunFam" id="2.10.25.10:FF:000051">
    <property type="entry name" value="Laminin subunit alpha 4"/>
    <property type="match status" value="1"/>
</dbReference>
<evidence type="ECO:0000256" key="4">
    <source>
        <dbReference type="ARBA" id="ARBA00022729"/>
    </source>
</evidence>
<keyword evidence="10" id="KW-0325">Glycoprotein</keyword>
<keyword evidence="3" id="KW-0272">Extracellular matrix</keyword>
<dbReference type="InterPro" id="IPR050440">
    <property type="entry name" value="Laminin/Netrin_ECM"/>
</dbReference>
<feature type="domain" description="Laminin IV type B" evidence="17">
    <location>
        <begin position="887"/>
        <end position="1103"/>
    </location>
</feature>
<evidence type="ECO:0000256" key="3">
    <source>
        <dbReference type="ARBA" id="ARBA00022530"/>
    </source>
</evidence>
<feature type="coiled-coil region" evidence="13">
    <location>
        <begin position="1897"/>
        <end position="1966"/>
    </location>
</feature>
<evidence type="ECO:0000259" key="16">
    <source>
        <dbReference type="PROSITE" id="PS50027"/>
    </source>
</evidence>
<feature type="disulfide bond" evidence="12">
    <location>
        <begin position="1487"/>
        <end position="1496"/>
    </location>
</feature>
<feature type="disulfide bond" evidence="12">
    <location>
        <begin position="1142"/>
        <end position="1159"/>
    </location>
</feature>
<evidence type="ECO:0000256" key="12">
    <source>
        <dbReference type="PROSITE-ProRule" id="PRU00460"/>
    </source>
</evidence>
<dbReference type="Pfam" id="PF21199">
    <property type="entry name" value="LAMININ_IV_B"/>
    <property type="match status" value="1"/>
</dbReference>
<feature type="signal peptide" evidence="15">
    <location>
        <begin position="1"/>
        <end position="22"/>
    </location>
</feature>
<dbReference type="FunFam" id="2.10.25.10:FF:000090">
    <property type="entry name" value="laminin subunit alpha"/>
    <property type="match status" value="1"/>
</dbReference>
<keyword evidence="6" id="KW-0084">Basement membrane</keyword>
<gene>
    <name evidence="19" type="primary">LanB1_1</name>
    <name evidence="19" type="ORF">FJT64_000400</name>
</gene>
<dbReference type="CDD" id="cd22302">
    <property type="entry name" value="cc_DmLAMB1-like_C"/>
    <property type="match status" value="1"/>
</dbReference>
<dbReference type="GO" id="GO:0048468">
    <property type="term" value="P:cell development"/>
    <property type="evidence" value="ECO:0007669"/>
    <property type="project" value="UniProtKB-ARBA"/>
</dbReference>
<dbReference type="EMBL" id="VIIS01001398">
    <property type="protein sequence ID" value="KAF0299043.1"/>
    <property type="molecule type" value="Genomic_DNA"/>
</dbReference>
<name>A0A6A4VZI0_AMPAM</name>
<feature type="region of interest" description="Disordered" evidence="14">
    <location>
        <begin position="65"/>
        <end position="95"/>
    </location>
</feature>
<proteinExistence type="predicted"/>
<feature type="disulfide bond" evidence="12">
    <location>
        <begin position="1205"/>
        <end position="1214"/>
    </location>
</feature>
<dbReference type="PANTHER" id="PTHR10574:SF375">
    <property type="entry name" value="LAMININ SUBUNIT BETA-1"/>
    <property type="match status" value="1"/>
</dbReference>
<dbReference type="PROSITE" id="PS01248">
    <property type="entry name" value="EGF_LAM_1"/>
    <property type="match status" value="4"/>
</dbReference>
<keyword evidence="8 13" id="KW-0175">Coiled coil</keyword>
<dbReference type="PROSITE" id="PS51117">
    <property type="entry name" value="LAMININ_NTER"/>
    <property type="match status" value="1"/>
</dbReference>
<dbReference type="GO" id="GO:0007155">
    <property type="term" value="P:cell adhesion"/>
    <property type="evidence" value="ECO:0007669"/>
    <property type="project" value="UniProtKB-KW"/>
</dbReference>
<evidence type="ECO:0000256" key="10">
    <source>
        <dbReference type="ARBA" id="ARBA00023180"/>
    </source>
</evidence>
<feature type="disulfide bond" evidence="12">
    <location>
        <begin position="1161"/>
        <end position="1170"/>
    </location>
</feature>
<feature type="disulfide bond" evidence="12">
    <location>
        <begin position="1381"/>
        <end position="1390"/>
    </location>
</feature>
<keyword evidence="11 12" id="KW-0424">Laminin EGF-like domain</keyword>
<feature type="disulfide bond" evidence="12">
    <location>
        <begin position="831"/>
        <end position="845"/>
    </location>
</feature>